<sequence>MSTIDWSRFVTRINVSAPIETLYLAWATRAGMESWFVRLSEYRNNDGKERAAEEQVIVGDTYKWLWHGYSDEAVEHGQILDLNNKDYFKFSFGKAGICSVNIRPEEGEHIVELIQEDIPIDEQGKLNFHVGCKTGWTFYLANLKSIVEGGIDLRNKNVKLKQVLNS</sequence>
<evidence type="ECO:0000313" key="4">
    <source>
        <dbReference type="Proteomes" id="UP000306918"/>
    </source>
</evidence>
<dbReference type="InterPro" id="IPR023393">
    <property type="entry name" value="START-like_dom_sf"/>
</dbReference>
<evidence type="ECO:0000259" key="2">
    <source>
        <dbReference type="Pfam" id="PF08327"/>
    </source>
</evidence>
<dbReference type="CDD" id="cd07814">
    <property type="entry name" value="SRPBCC_CalC_Aha1-like"/>
    <property type="match status" value="1"/>
</dbReference>
<dbReference type="Pfam" id="PF08327">
    <property type="entry name" value="AHSA1"/>
    <property type="match status" value="1"/>
</dbReference>
<comment type="caution">
    <text evidence="3">The sequence shown here is derived from an EMBL/GenBank/DDBJ whole genome shotgun (WGS) entry which is preliminary data.</text>
</comment>
<accession>A0A4S8I410</accession>
<evidence type="ECO:0000313" key="3">
    <source>
        <dbReference type="EMBL" id="THU41974.1"/>
    </source>
</evidence>
<dbReference type="Gene3D" id="3.30.530.20">
    <property type="match status" value="1"/>
</dbReference>
<feature type="domain" description="Activator of Hsp90 ATPase homologue 1/2-like C-terminal" evidence="2">
    <location>
        <begin position="17"/>
        <end position="148"/>
    </location>
</feature>
<evidence type="ECO:0000256" key="1">
    <source>
        <dbReference type="ARBA" id="ARBA00006817"/>
    </source>
</evidence>
<dbReference type="InterPro" id="IPR013538">
    <property type="entry name" value="ASHA1/2-like_C"/>
</dbReference>
<dbReference type="EMBL" id="STFF01000001">
    <property type="protein sequence ID" value="THU41974.1"/>
    <property type="molecule type" value="Genomic_DNA"/>
</dbReference>
<keyword evidence="4" id="KW-1185">Reference proteome</keyword>
<comment type="similarity">
    <text evidence="1">Belongs to the AHA1 family.</text>
</comment>
<protein>
    <submittedName>
        <fullName evidence="3">SRPBCC domain-containing protein</fullName>
    </submittedName>
</protein>
<dbReference type="RefSeq" id="WP_136576461.1">
    <property type="nucleotide sequence ID" value="NZ_STFF01000001.1"/>
</dbReference>
<reference evidence="3 4" key="1">
    <citation type="submission" date="2019-04" db="EMBL/GenBank/DDBJ databases">
        <title>Niastella caeni sp. nov., isolated from activated sludge.</title>
        <authorList>
            <person name="Sheng M."/>
        </authorList>
    </citation>
    <scope>NUCLEOTIDE SEQUENCE [LARGE SCALE GENOMIC DNA]</scope>
    <source>
        <strain evidence="3 4">HX-2-15</strain>
    </source>
</reference>
<dbReference type="SUPFAM" id="SSF55961">
    <property type="entry name" value="Bet v1-like"/>
    <property type="match status" value="1"/>
</dbReference>
<dbReference type="OrthoDB" id="9800631at2"/>
<name>A0A4S8I410_9BACT</name>
<proteinExistence type="inferred from homology"/>
<dbReference type="AlphaFoldDB" id="A0A4S8I410"/>
<organism evidence="3 4">
    <name type="scientific">Niastella caeni</name>
    <dbReference type="NCBI Taxonomy" id="2569763"/>
    <lineage>
        <taxon>Bacteria</taxon>
        <taxon>Pseudomonadati</taxon>
        <taxon>Bacteroidota</taxon>
        <taxon>Chitinophagia</taxon>
        <taxon>Chitinophagales</taxon>
        <taxon>Chitinophagaceae</taxon>
        <taxon>Niastella</taxon>
    </lineage>
</organism>
<gene>
    <name evidence="3" type="ORF">FAM09_07685</name>
</gene>
<dbReference type="Proteomes" id="UP000306918">
    <property type="component" value="Unassembled WGS sequence"/>
</dbReference>